<keyword evidence="3" id="KW-1185">Reference proteome</keyword>
<evidence type="ECO:0000313" key="3">
    <source>
        <dbReference type="Proteomes" id="UP000658980"/>
    </source>
</evidence>
<evidence type="ECO:0008006" key="4">
    <source>
        <dbReference type="Google" id="ProtNLM"/>
    </source>
</evidence>
<protein>
    <recommendedName>
        <fullName evidence="4">Lipoprotein</fullName>
    </recommendedName>
</protein>
<proteinExistence type="predicted"/>
<dbReference type="PROSITE" id="PS51257">
    <property type="entry name" value="PROKAR_LIPOPROTEIN"/>
    <property type="match status" value="1"/>
</dbReference>
<evidence type="ECO:0000313" key="2">
    <source>
        <dbReference type="EMBL" id="MBD8016809.1"/>
    </source>
</evidence>
<gene>
    <name evidence="2" type="ORF">H9630_18560</name>
</gene>
<dbReference type="Proteomes" id="UP000658980">
    <property type="component" value="Unassembled WGS sequence"/>
</dbReference>
<dbReference type="RefSeq" id="WP_191716959.1">
    <property type="nucleotide sequence ID" value="NZ_JACSPU010000012.1"/>
</dbReference>
<comment type="caution">
    <text evidence="2">The sequence shown here is derived from an EMBL/GenBank/DDBJ whole genome shotgun (WGS) entry which is preliminary data.</text>
</comment>
<reference evidence="2 3" key="1">
    <citation type="submission" date="2020-08" db="EMBL/GenBank/DDBJ databases">
        <title>A Genomic Blueprint of the Chicken Gut Microbiome.</title>
        <authorList>
            <person name="Gilroy R."/>
            <person name="Ravi A."/>
            <person name="Getino M."/>
            <person name="Pursley I."/>
            <person name="Horton D.L."/>
            <person name="Alikhan N.-F."/>
            <person name="Baker D."/>
            <person name="Gharbi K."/>
            <person name="Hall N."/>
            <person name="Watson M."/>
            <person name="Adriaenssens E.M."/>
            <person name="Foster-Nyarko E."/>
            <person name="Jarju S."/>
            <person name="Secka A."/>
            <person name="Antonio M."/>
            <person name="Oren A."/>
            <person name="Chaudhuri R."/>
            <person name="La Ragione R.M."/>
            <person name="Hildebrand F."/>
            <person name="Pallen M.J."/>
        </authorList>
    </citation>
    <scope>NUCLEOTIDE SEQUENCE [LARGE SCALE GENOMIC DNA]</scope>
    <source>
        <strain evidence="2 3">Sa1BUA13</strain>
    </source>
</reference>
<keyword evidence="1" id="KW-0732">Signal</keyword>
<feature type="chain" id="PRO_5047366651" description="Lipoprotein" evidence="1">
    <location>
        <begin position="22"/>
        <end position="160"/>
    </location>
</feature>
<accession>A0ABR8WIF6</accession>
<sequence>MKLTSLFFAVVLLLFLLTGCANDPSEVVNGAEEPSSDFPPSMTGTVIVNGETYEMEEGNSMWERKKGDGSEVVQTDASSPSQIAESFNAIKVEPNTDVLIEIEKDPAQSVYLWNEDERGQKIKLANNHFVVPSSEGRYVYEVFAEWQNGEVSYTFVVEVN</sequence>
<name>A0ABR8WIF6_9BACL</name>
<organism evidence="2 3">
    <name type="scientific">Planococcus wigleyi</name>
    <dbReference type="NCBI Taxonomy" id="2762216"/>
    <lineage>
        <taxon>Bacteria</taxon>
        <taxon>Bacillati</taxon>
        <taxon>Bacillota</taxon>
        <taxon>Bacilli</taxon>
        <taxon>Bacillales</taxon>
        <taxon>Caryophanaceae</taxon>
        <taxon>Planococcus</taxon>
    </lineage>
</organism>
<feature type="signal peptide" evidence="1">
    <location>
        <begin position="1"/>
        <end position="21"/>
    </location>
</feature>
<evidence type="ECO:0000256" key="1">
    <source>
        <dbReference type="SAM" id="SignalP"/>
    </source>
</evidence>
<dbReference type="EMBL" id="JACSPU010000012">
    <property type="protein sequence ID" value="MBD8016809.1"/>
    <property type="molecule type" value="Genomic_DNA"/>
</dbReference>